<dbReference type="Proteomes" id="UP000294257">
    <property type="component" value="Unassembled WGS sequence"/>
</dbReference>
<name>A0A4Q7L5C1_9PSEU</name>
<keyword evidence="2" id="KW-0732">Signal</keyword>
<dbReference type="EMBL" id="SGWQ01000001">
    <property type="protein sequence ID" value="RZS44848.1"/>
    <property type="molecule type" value="Genomic_DNA"/>
</dbReference>
<evidence type="ECO:0000256" key="1">
    <source>
        <dbReference type="SAM" id="MobiDB-lite"/>
    </source>
</evidence>
<dbReference type="RefSeq" id="WP_242613111.1">
    <property type="nucleotide sequence ID" value="NZ_SGWQ01000001.1"/>
</dbReference>
<dbReference type="PANTHER" id="PTHR34853">
    <property type="match status" value="1"/>
</dbReference>
<dbReference type="GO" id="GO:0016042">
    <property type="term" value="P:lipid catabolic process"/>
    <property type="evidence" value="ECO:0007669"/>
    <property type="project" value="InterPro"/>
</dbReference>
<dbReference type="InterPro" id="IPR029058">
    <property type="entry name" value="AB_hydrolase_fold"/>
</dbReference>
<feature type="region of interest" description="Disordered" evidence="1">
    <location>
        <begin position="25"/>
        <end position="55"/>
    </location>
</feature>
<dbReference type="InterPro" id="IPR005152">
    <property type="entry name" value="Lipase_secreted"/>
</dbReference>
<feature type="signal peptide" evidence="2">
    <location>
        <begin position="1"/>
        <end position="27"/>
    </location>
</feature>
<dbReference type="Gene3D" id="3.40.50.1820">
    <property type="entry name" value="alpha/beta hydrolase"/>
    <property type="match status" value="2"/>
</dbReference>
<reference evidence="3 4" key="1">
    <citation type="submission" date="2019-02" db="EMBL/GenBank/DDBJ databases">
        <title>Genomic Encyclopedia of Type Strains, Phase IV (KMG-IV): sequencing the most valuable type-strain genomes for metagenomic binning, comparative biology and taxonomic classification.</title>
        <authorList>
            <person name="Goeker M."/>
        </authorList>
    </citation>
    <scope>NUCLEOTIDE SEQUENCE [LARGE SCALE GENOMIC DNA]</scope>
    <source>
        <strain evidence="3 4">DSM 101727</strain>
    </source>
</reference>
<comment type="caution">
    <text evidence="3">The sequence shown here is derived from an EMBL/GenBank/DDBJ whole genome shotgun (WGS) entry which is preliminary data.</text>
</comment>
<accession>A0A4Q7L5C1</accession>
<dbReference type="PIRSF" id="PIRSF029171">
    <property type="entry name" value="Esterase_LipA"/>
    <property type="match status" value="1"/>
</dbReference>
<organism evidence="3 4">
    <name type="scientific">Herbihabitans rhizosphaerae</name>
    <dbReference type="NCBI Taxonomy" id="1872711"/>
    <lineage>
        <taxon>Bacteria</taxon>
        <taxon>Bacillati</taxon>
        <taxon>Actinomycetota</taxon>
        <taxon>Actinomycetes</taxon>
        <taxon>Pseudonocardiales</taxon>
        <taxon>Pseudonocardiaceae</taxon>
        <taxon>Herbihabitans</taxon>
    </lineage>
</organism>
<proteinExistence type="predicted"/>
<feature type="chain" id="PRO_5020549879" evidence="2">
    <location>
        <begin position="28"/>
        <end position="387"/>
    </location>
</feature>
<dbReference type="AlphaFoldDB" id="A0A4Q7L5C1"/>
<protein>
    <submittedName>
        <fullName evidence="3">Secretory lipase</fullName>
    </submittedName>
</protein>
<dbReference type="SUPFAM" id="SSF53474">
    <property type="entry name" value="alpha/beta-Hydrolases"/>
    <property type="match status" value="1"/>
</dbReference>
<dbReference type="PANTHER" id="PTHR34853:SF1">
    <property type="entry name" value="LIPASE 5"/>
    <property type="match status" value="1"/>
</dbReference>
<evidence type="ECO:0000313" key="4">
    <source>
        <dbReference type="Proteomes" id="UP000294257"/>
    </source>
</evidence>
<dbReference type="GO" id="GO:0004806">
    <property type="term" value="F:triacylglycerol lipase activity"/>
    <property type="evidence" value="ECO:0007669"/>
    <property type="project" value="InterPro"/>
</dbReference>
<evidence type="ECO:0000256" key="2">
    <source>
        <dbReference type="SAM" id="SignalP"/>
    </source>
</evidence>
<sequence>MRSIRAGVLAIVVALLAVLLGTPSASARPADQHSDQRPGEVQSVTPLPHDQWLPGTGDAKRVAYWSTGLGDRPTPVTGAVYLPQGAPPAGGWPVISRAHGTVGLGDACAPSTAFPNPDGNYEYLGKWLAQGYAIVTSDYAGIGTPGVHPYLDGKVAAYGVIDMVRAARTVVPTLSARWATLGNSQGGHTALFTANLATKYAPELDFRGAVAHGPPSNLAGLVSILGPSIPPSLLNPGMKSLITYILAGLHAARPDFDLASYLTPLGKQVVADAEVLCNDDMRERMEGIGLGELFTRQLGPEFEQAWGSIFNVPTSGYDRPIFIAQGTDDKTVFPFLTQQLVDDLAAHQQPYTYRTYPVDHMGALEAALPDTTQFLRQLFAPAAAQHR</sequence>
<keyword evidence="4" id="KW-1185">Reference proteome</keyword>
<evidence type="ECO:0000313" key="3">
    <source>
        <dbReference type="EMBL" id="RZS44848.1"/>
    </source>
</evidence>
<gene>
    <name evidence="3" type="ORF">EV193_101728</name>
</gene>
<dbReference type="Pfam" id="PF03583">
    <property type="entry name" value="LIP"/>
    <property type="match status" value="1"/>
</dbReference>